<dbReference type="EMBL" id="MWIO01000013">
    <property type="protein sequence ID" value="THD08917.1"/>
    <property type="molecule type" value="Genomic_DNA"/>
</dbReference>
<dbReference type="InterPro" id="IPR005651">
    <property type="entry name" value="Trm112-like"/>
</dbReference>
<dbReference type="Gene3D" id="2.20.25.10">
    <property type="match status" value="1"/>
</dbReference>
<comment type="caution">
    <text evidence="1">The sequence shown here is derived from an EMBL/GenBank/DDBJ whole genome shotgun (WGS) entry which is preliminary data.</text>
</comment>
<dbReference type="Pfam" id="PF03966">
    <property type="entry name" value="Trm112p"/>
    <property type="match status" value="1"/>
</dbReference>
<gene>
    <name evidence="1" type="ORF">B1991_03960</name>
</gene>
<sequence length="91" mass="9889">MDKRLLDILCCPVSKTPLRAMTRQQLDALNEGISAGKIDTVAGVPVRERVAEALITVDRKVIYRIEDGIPVMLPEEGIGTLQLADFPTGQG</sequence>
<dbReference type="Proteomes" id="UP000306317">
    <property type="component" value="Unassembled WGS sequence"/>
</dbReference>
<keyword evidence="2" id="KW-1185">Reference proteome</keyword>
<dbReference type="OrthoDB" id="9812205at2"/>
<dbReference type="AlphaFoldDB" id="A0A4S3KJG7"/>
<evidence type="ECO:0008006" key="3">
    <source>
        <dbReference type="Google" id="ProtNLM"/>
    </source>
</evidence>
<name>A0A4S3KJG7_9GAMM</name>
<dbReference type="RefSeq" id="WP_136257399.1">
    <property type="nucleotide sequence ID" value="NZ_MWIO01000013.1"/>
</dbReference>
<dbReference type="SUPFAM" id="SSF158997">
    <property type="entry name" value="Trm112p-like"/>
    <property type="match status" value="1"/>
</dbReference>
<organism evidence="1 2">
    <name type="scientific">Rhodanobacter lindaniclasticus</name>
    <dbReference type="NCBI Taxonomy" id="75310"/>
    <lineage>
        <taxon>Bacteria</taxon>
        <taxon>Pseudomonadati</taxon>
        <taxon>Pseudomonadota</taxon>
        <taxon>Gammaproteobacteria</taxon>
        <taxon>Lysobacterales</taxon>
        <taxon>Rhodanobacteraceae</taxon>
        <taxon>Rhodanobacter</taxon>
    </lineage>
</organism>
<evidence type="ECO:0000313" key="1">
    <source>
        <dbReference type="EMBL" id="THD08917.1"/>
    </source>
</evidence>
<accession>A0A4S3KJG7</accession>
<reference evidence="1 2" key="1">
    <citation type="submission" date="2017-02" db="EMBL/GenBank/DDBJ databases">
        <title>Whole genome sequencing of Rhodanobacter lindaniclasticus DSM 17932.</title>
        <authorList>
            <person name="Kumar S."/>
            <person name="Patil P."/>
            <person name="Patil P.B."/>
        </authorList>
    </citation>
    <scope>NUCLEOTIDE SEQUENCE [LARGE SCALE GENOMIC DNA]</scope>
    <source>
        <strain evidence="1 2">DSM 17932</strain>
    </source>
</reference>
<protein>
    <recommendedName>
        <fullName evidence="3">Trm112 family protein</fullName>
    </recommendedName>
</protein>
<proteinExistence type="predicted"/>
<evidence type="ECO:0000313" key="2">
    <source>
        <dbReference type="Proteomes" id="UP000306317"/>
    </source>
</evidence>